<evidence type="ECO:0000256" key="2">
    <source>
        <dbReference type="HAMAP-Rule" id="MF_01940"/>
    </source>
</evidence>
<comment type="similarity">
    <text evidence="2">Belongs to the 2H phosphoesterase superfamily. ThpR family.</text>
</comment>
<dbReference type="Pfam" id="PF02834">
    <property type="entry name" value="LigT_PEase"/>
    <property type="match status" value="2"/>
</dbReference>
<dbReference type="NCBIfam" id="TIGR02258">
    <property type="entry name" value="2_5_ligase"/>
    <property type="match status" value="1"/>
</dbReference>
<proteinExistence type="inferred from homology"/>
<sequence>MPTDSATYRLFFAVWPDEPCARWLDEQVEHLHHQYGGRQTPPRQHHLTLAFVGEVAHSQLTIVEAIGRQIAAQAEPCRLKLDKLAVWPSGIGCAAPTRTPTRISQLASALNAALKAQGLPYEERRFRPHITLLRKATPAEDAPATPDSFALLKIDHLSLVVSRLTRSGPLYQELRRWHLGPIQDGS</sequence>
<feature type="active site" description="Proton donor" evidence="2">
    <location>
        <position position="46"/>
    </location>
</feature>
<dbReference type="InterPro" id="IPR009097">
    <property type="entry name" value="Cyclic_Pdiesterase"/>
</dbReference>
<feature type="active site" description="Proton acceptor" evidence="2">
    <location>
        <position position="129"/>
    </location>
</feature>
<dbReference type="HAMAP" id="MF_01940">
    <property type="entry name" value="RNA_CPDase"/>
    <property type="match status" value="1"/>
</dbReference>
<keyword evidence="5" id="KW-1185">Reference proteome</keyword>
<dbReference type="EMBL" id="WSSB01000002">
    <property type="protein sequence ID" value="MXR35938.1"/>
    <property type="molecule type" value="Genomic_DNA"/>
</dbReference>
<dbReference type="InterPro" id="IPR004175">
    <property type="entry name" value="RNA_CPDase"/>
</dbReference>
<reference evidence="4 5" key="1">
    <citation type="submission" date="2019-12" db="EMBL/GenBank/DDBJ databases">
        <title>Neisseriaceae gen. nov. sp. Genome sequencing and assembly.</title>
        <authorList>
            <person name="Liu Z."/>
            <person name="Li A."/>
        </authorList>
    </citation>
    <scope>NUCLEOTIDE SEQUENCE [LARGE SCALE GENOMIC DNA]</scope>
    <source>
        <strain evidence="4 5">B2N2-7</strain>
    </source>
</reference>
<dbReference type="RefSeq" id="WP_124735502.1">
    <property type="nucleotide sequence ID" value="NZ_WSSB01000002.1"/>
</dbReference>
<dbReference type="PANTHER" id="PTHR35561">
    <property type="entry name" value="RNA 2',3'-CYCLIC PHOSPHODIESTERASE"/>
    <property type="match status" value="1"/>
</dbReference>
<evidence type="ECO:0000256" key="1">
    <source>
        <dbReference type="ARBA" id="ARBA00022801"/>
    </source>
</evidence>
<gene>
    <name evidence="4" type="primary">thpR</name>
    <name evidence="4" type="ORF">GQF02_02980</name>
</gene>
<feature type="domain" description="Phosphoesterase HXTX" evidence="3">
    <location>
        <begin position="15"/>
        <end position="89"/>
    </location>
</feature>
<dbReference type="SUPFAM" id="SSF55144">
    <property type="entry name" value="LigT-like"/>
    <property type="match status" value="1"/>
</dbReference>
<evidence type="ECO:0000313" key="4">
    <source>
        <dbReference type="EMBL" id="MXR35938.1"/>
    </source>
</evidence>
<evidence type="ECO:0000259" key="3">
    <source>
        <dbReference type="Pfam" id="PF02834"/>
    </source>
</evidence>
<protein>
    <recommendedName>
        <fullName evidence="2">RNA 2',3'-cyclic phosphodiesterase</fullName>
        <shortName evidence="2">RNA 2',3'-CPDase</shortName>
        <ecNumber evidence="2">3.1.4.58</ecNumber>
    </recommendedName>
</protein>
<dbReference type="AlphaFoldDB" id="A0A845BL29"/>
<comment type="caution">
    <text evidence="4">The sequence shown here is derived from an EMBL/GenBank/DDBJ whole genome shotgun (WGS) entry which is preliminary data.</text>
</comment>
<dbReference type="GO" id="GO:0004113">
    <property type="term" value="F:2',3'-cyclic-nucleotide 3'-phosphodiesterase activity"/>
    <property type="evidence" value="ECO:0007669"/>
    <property type="project" value="InterPro"/>
</dbReference>
<keyword evidence="1 2" id="KW-0378">Hydrolase</keyword>
<organism evidence="4 5">
    <name type="scientific">Craterilacuibacter sinensis</name>
    <dbReference type="NCBI Taxonomy" id="2686017"/>
    <lineage>
        <taxon>Bacteria</taxon>
        <taxon>Pseudomonadati</taxon>
        <taxon>Pseudomonadota</taxon>
        <taxon>Betaproteobacteria</taxon>
        <taxon>Neisseriales</taxon>
        <taxon>Neisseriaceae</taxon>
        <taxon>Craterilacuibacter</taxon>
    </lineage>
</organism>
<dbReference type="Gene3D" id="3.90.1140.10">
    <property type="entry name" value="Cyclic phosphodiesterase"/>
    <property type="match status" value="1"/>
</dbReference>
<dbReference type="InterPro" id="IPR014051">
    <property type="entry name" value="Phosphoesterase_HXTX"/>
</dbReference>
<name>A0A845BL29_9NEIS</name>
<feature type="short sequence motif" description="HXTX 2" evidence="2">
    <location>
        <begin position="129"/>
        <end position="132"/>
    </location>
</feature>
<dbReference type="EC" id="3.1.4.58" evidence="2"/>
<accession>A0A845BL29</accession>
<comment type="function">
    <text evidence="2">Hydrolyzes RNA 2',3'-cyclic phosphodiester to an RNA 2'-phosphomonoester.</text>
</comment>
<dbReference type="PANTHER" id="PTHR35561:SF1">
    <property type="entry name" value="RNA 2',3'-CYCLIC PHOSPHODIESTERASE"/>
    <property type="match status" value="1"/>
</dbReference>
<dbReference type="GO" id="GO:0008664">
    <property type="term" value="F:RNA 2',3'-cyclic 3'-phosphodiesterase activity"/>
    <property type="evidence" value="ECO:0007669"/>
    <property type="project" value="UniProtKB-EC"/>
</dbReference>
<feature type="short sequence motif" description="HXTX 1" evidence="2">
    <location>
        <begin position="46"/>
        <end position="49"/>
    </location>
</feature>
<dbReference type="Proteomes" id="UP000467214">
    <property type="component" value="Unassembled WGS sequence"/>
</dbReference>
<evidence type="ECO:0000313" key="5">
    <source>
        <dbReference type="Proteomes" id="UP000467214"/>
    </source>
</evidence>
<comment type="catalytic activity">
    <reaction evidence="2">
        <text>a 3'-end 2',3'-cyclophospho-ribonucleotide-RNA + H2O = a 3'-end 2'-phospho-ribonucleotide-RNA + H(+)</text>
        <dbReference type="Rhea" id="RHEA:11828"/>
        <dbReference type="Rhea" id="RHEA-COMP:10464"/>
        <dbReference type="Rhea" id="RHEA-COMP:17353"/>
        <dbReference type="ChEBI" id="CHEBI:15377"/>
        <dbReference type="ChEBI" id="CHEBI:15378"/>
        <dbReference type="ChEBI" id="CHEBI:83064"/>
        <dbReference type="ChEBI" id="CHEBI:173113"/>
        <dbReference type="EC" id="3.1.4.58"/>
    </reaction>
</comment>
<feature type="domain" description="Phosphoesterase HXTX" evidence="3">
    <location>
        <begin position="99"/>
        <end position="171"/>
    </location>
</feature>